<evidence type="ECO:0000259" key="1">
    <source>
        <dbReference type="Pfam" id="PF14534"/>
    </source>
</evidence>
<comment type="caution">
    <text evidence="2">The sequence shown here is derived from an EMBL/GenBank/DDBJ whole genome shotgun (WGS) entry which is preliminary data.</text>
</comment>
<accession>A0ABU5IQH8</accession>
<dbReference type="Gene3D" id="3.10.450.50">
    <property type="match status" value="1"/>
</dbReference>
<proteinExistence type="predicted"/>
<dbReference type="RefSeq" id="WP_322468406.1">
    <property type="nucleotide sequence ID" value="NZ_JAXOJX010000099.1"/>
</dbReference>
<dbReference type="Pfam" id="PF14534">
    <property type="entry name" value="DUF4440"/>
    <property type="match status" value="1"/>
</dbReference>
<dbReference type="InterPro" id="IPR032710">
    <property type="entry name" value="NTF2-like_dom_sf"/>
</dbReference>
<keyword evidence="3" id="KW-1185">Reference proteome</keyword>
<dbReference type="EMBL" id="JAXOJX010000099">
    <property type="protein sequence ID" value="MDZ5461157.1"/>
    <property type="molecule type" value="Genomic_DNA"/>
</dbReference>
<feature type="domain" description="DUF4440" evidence="1">
    <location>
        <begin position="11"/>
        <end position="115"/>
    </location>
</feature>
<dbReference type="Proteomes" id="UP001293718">
    <property type="component" value="Unassembled WGS sequence"/>
</dbReference>
<sequence>MPDAPELTEELRALEAELHHPGVDCPRERLEQLLHPGFHEIGRSGQRYSRNTVINYLSTLPGPTALEAADYAAHWLAENCALLTYRSVHQSADGTSTQAALRSSIWLKTGSQWQLFFHQGTPAAA</sequence>
<protein>
    <submittedName>
        <fullName evidence="2">DUF4440 domain-containing protein</fullName>
    </submittedName>
</protein>
<dbReference type="SUPFAM" id="SSF54427">
    <property type="entry name" value="NTF2-like"/>
    <property type="match status" value="1"/>
</dbReference>
<dbReference type="InterPro" id="IPR027843">
    <property type="entry name" value="DUF4440"/>
</dbReference>
<name>A0ABU5IQH8_9BURK</name>
<reference evidence="2 3" key="1">
    <citation type="submission" date="2023-11" db="EMBL/GenBank/DDBJ databases">
        <title>Draft genome of Azohydromonas lata strain H1 (DSM1123), a polyhydroxyalkanoate producer.</title>
        <authorList>
            <person name="Traversa D."/>
            <person name="D'Addabbo P."/>
            <person name="Pazzani C."/>
            <person name="Manzari C."/>
            <person name="Chiara M."/>
            <person name="Scrascia M."/>
        </authorList>
    </citation>
    <scope>NUCLEOTIDE SEQUENCE [LARGE SCALE GENOMIC DNA]</scope>
    <source>
        <strain evidence="2 3">H1</strain>
    </source>
</reference>
<evidence type="ECO:0000313" key="2">
    <source>
        <dbReference type="EMBL" id="MDZ5461157.1"/>
    </source>
</evidence>
<gene>
    <name evidence="2" type="ORF">SM757_31750</name>
</gene>
<organism evidence="2 3">
    <name type="scientific">Azohydromonas lata</name>
    <dbReference type="NCBI Taxonomy" id="45677"/>
    <lineage>
        <taxon>Bacteria</taxon>
        <taxon>Pseudomonadati</taxon>
        <taxon>Pseudomonadota</taxon>
        <taxon>Betaproteobacteria</taxon>
        <taxon>Burkholderiales</taxon>
        <taxon>Sphaerotilaceae</taxon>
        <taxon>Azohydromonas</taxon>
    </lineage>
</organism>
<evidence type="ECO:0000313" key="3">
    <source>
        <dbReference type="Proteomes" id="UP001293718"/>
    </source>
</evidence>